<organism evidence="1 2">
    <name type="scientific">Streptococcus agalactiae</name>
    <dbReference type="NCBI Taxonomy" id="1311"/>
    <lineage>
        <taxon>Bacteria</taxon>
        <taxon>Bacillati</taxon>
        <taxon>Bacillota</taxon>
        <taxon>Bacilli</taxon>
        <taxon>Lactobacillales</taxon>
        <taxon>Streptococcaceae</taxon>
        <taxon>Streptococcus</taxon>
    </lineage>
</organism>
<comment type="caution">
    <text evidence="1">The sequence shown here is derived from an EMBL/GenBank/DDBJ whole genome shotgun (WGS) entry which is preliminary data.</text>
</comment>
<name>A0A7Z7KAB2_STRAG</name>
<protein>
    <submittedName>
        <fullName evidence="1">Phage encoded transcriptional regulator, ArpU family</fullName>
    </submittedName>
</protein>
<gene>
    <name evidence="1" type="ORF">NCTC8181_02372</name>
</gene>
<evidence type="ECO:0000313" key="2">
    <source>
        <dbReference type="Proteomes" id="UP000250200"/>
    </source>
</evidence>
<dbReference type="EMBL" id="UAVB01000001">
    <property type="protein sequence ID" value="SQA19305.1"/>
    <property type="molecule type" value="Genomic_DNA"/>
</dbReference>
<dbReference type="Proteomes" id="UP000250200">
    <property type="component" value="Unassembled WGS sequence"/>
</dbReference>
<sequence length="37" mass="4580">MTFFPEINIQKTKSNAKRKLREYPRWRRIANDVDTQK</sequence>
<accession>A0A7Z7KAB2</accession>
<evidence type="ECO:0000313" key="1">
    <source>
        <dbReference type="EMBL" id="SQA19305.1"/>
    </source>
</evidence>
<dbReference type="AlphaFoldDB" id="A0A7Z7KAB2"/>
<reference evidence="1 2" key="1">
    <citation type="submission" date="2018-06" db="EMBL/GenBank/DDBJ databases">
        <authorList>
            <consortium name="Pathogen Informatics"/>
            <person name="Doyle S."/>
        </authorList>
    </citation>
    <scope>NUCLEOTIDE SEQUENCE [LARGE SCALE GENOMIC DNA]</scope>
    <source>
        <strain evidence="1 2">NCTC8181</strain>
    </source>
</reference>
<proteinExistence type="predicted"/>